<proteinExistence type="predicted"/>
<organism evidence="1 2">
    <name type="scientific">Dryococelus australis</name>
    <dbReference type="NCBI Taxonomy" id="614101"/>
    <lineage>
        <taxon>Eukaryota</taxon>
        <taxon>Metazoa</taxon>
        <taxon>Ecdysozoa</taxon>
        <taxon>Arthropoda</taxon>
        <taxon>Hexapoda</taxon>
        <taxon>Insecta</taxon>
        <taxon>Pterygota</taxon>
        <taxon>Neoptera</taxon>
        <taxon>Polyneoptera</taxon>
        <taxon>Phasmatodea</taxon>
        <taxon>Verophasmatodea</taxon>
        <taxon>Anareolatae</taxon>
        <taxon>Phasmatidae</taxon>
        <taxon>Eurycanthinae</taxon>
        <taxon>Dryococelus</taxon>
    </lineage>
</organism>
<dbReference type="Proteomes" id="UP001159363">
    <property type="component" value="Chromosome X"/>
</dbReference>
<name>A0ABQ9HKZ1_9NEOP</name>
<dbReference type="PANTHER" id="PTHR45749">
    <property type="match status" value="1"/>
</dbReference>
<dbReference type="PANTHER" id="PTHR45749:SF21">
    <property type="entry name" value="DUF4371 DOMAIN-CONTAINING PROTEIN"/>
    <property type="match status" value="1"/>
</dbReference>
<reference evidence="1 2" key="1">
    <citation type="submission" date="2023-02" db="EMBL/GenBank/DDBJ databases">
        <title>LHISI_Scaffold_Assembly.</title>
        <authorList>
            <person name="Stuart O.P."/>
            <person name="Cleave R."/>
            <person name="Magrath M.J.L."/>
            <person name="Mikheyev A.S."/>
        </authorList>
    </citation>
    <scope>NUCLEOTIDE SEQUENCE [LARGE SCALE GENOMIC DNA]</scope>
    <source>
        <strain evidence="1">Daus_M_001</strain>
        <tissue evidence="1">Leg muscle</tissue>
    </source>
</reference>
<evidence type="ECO:0000313" key="1">
    <source>
        <dbReference type="EMBL" id="KAJ8885019.1"/>
    </source>
</evidence>
<evidence type="ECO:0000313" key="2">
    <source>
        <dbReference type="Proteomes" id="UP001159363"/>
    </source>
</evidence>
<sequence>MKLSLKSSNQSIIPYHYTQLQTNNAIDIKNCHGQSYYGTSMSGKNNGLQTLVLAENSLAVWVTCAGHSLNLVVQAATKC</sequence>
<accession>A0ABQ9HKZ1</accession>
<dbReference type="EMBL" id="JARBHB010000004">
    <property type="protein sequence ID" value="KAJ8885019.1"/>
    <property type="molecule type" value="Genomic_DNA"/>
</dbReference>
<keyword evidence="2" id="KW-1185">Reference proteome</keyword>
<comment type="caution">
    <text evidence="1">The sequence shown here is derived from an EMBL/GenBank/DDBJ whole genome shotgun (WGS) entry which is preliminary data.</text>
</comment>
<protein>
    <submittedName>
        <fullName evidence="1">Uncharacterized protein</fullName>
    </submittedName>
</protein>
<gene>
    <name evidence="1" type="ORF">PR048_011215</name>
</gene>